<name>A0A914B6M3_PATMI</name>
<evidence type="ECO:0000256" key="1">
    <source>
        <dbReference type="SAM" id="MobiDB-lite"/>
    </source>
</evidence>
<reference evidence="3" key="1">
    <citation type="submission" date="2022-11" db="UniProtKB">
        <authorList>
            <consortium name="EnsemblMetazoa"/>
        </authorList>
    </citation>
    <scope>IDENTIFICATION</scope>
</reference>
<feature type="compositionally biased region" description="Basic and acidic residues" evidence="1">
    <location>
        <begin position="413"/>
        <end position="423"/>
    </location>
</feature>
<dbReference type="GO" id="GO:0005524">
    <property type="term" value="F:ATP binding"/>
    <property type="evidence" value="ECO:0007669"/>
    <property type="project" value="InterPro"/>
</dbReference>
<feature type="compositionally biased region" description="Low complexity" evidence="1">
    <location>
        <begin position="892"/>
        <end position="906"/>
    </location>
</feature>
<feature type="compositionally biased region" description="Polar residues" evidence="1">
    <location>
        <begin position="71"/>
        <end position="80"/>
    </location>
</feature>
<feature type="compositionally biased region" description="Basic and acidic residues" evidence="1">
    <location>
        <begin position="570"/>
        <end position="583"/>
    </location>
</feature>
<feature type="region of interest" description="Disordered" evidence="1">
    <location>
        <begin position="760"/>
        <end position="873"/>
    </location>
</feature>
<feature type="compositionally biased region" description="Basic and acidic residues" evidence="1">
    <location>
        <begin position="782"/>
        <end position="792"/>
    </location>
</feature>
<dbReference type="PANTHER" id="PTHR48011">
    <property type="entry name" value="CCR4-NOT TRANSCRIPTIONAL COMPLEX SUBUNIT CAF120-RELATED"/>
    <property type="match status" value="1"/>
</dbReference>
<feature type="compositionally biased region" description="Polar residues" evidence="1">
    <location>
        <begin position="163"/>
        <end position="175"/>
    </location>
</feature>
<feature type="compositionally biased region" description="Polar residues" evidence="1">
    <location>
        <begin position="482"/>
        <end position="499"/>
    </location>
</feature>
<dbReference type="GO" id="GO:0004672">
    <property type="term" value="F:protein kinase activity"/>
    <property type="evidence" value="ECO:0007669"/>
    <property type="project" value="InterPro"/>
</dbReference>
<organism evidence="3 4">
    <name type="scientific">Patiria miniata</name>
    <name type="common">Bat star</name>
    <name type="synonym">Asterina miniata</name>
    <dbReference type="NCBI Taxonomy" id="46514"/>
    <lineage>
        <taxon>Eukaryota</taxon>
        <taxon>Metazoa</taxon>
        <taxon>Echinodermata</taxon>
        <taxon>Eleutherozoa</taxon>
        <taxon>Asterozoa</taxon>
        <taxon>Asteroidea</taxon>
        <taxon>Valvatacea</taxon>
        <taxon>Valvatida</taxon>
        <taxon>Asterinidae</taxon>
        <taxon>Patiria</taxon>
    </lineage>
</organism>
<dbReference type="Pfam" id="PF00069">
    <property type="entry name" value="Pkinase"/>
    <property type="match status" value="1"/>
</dbReference>
<dbReference type="GO" id="GO:0007165">
    <property type="term" value="P:signal transduction"/>
    <property type="evidence" value="ECO:0007669"/>
    <property type="project" value="TreeGrafter"/>
</dbReference>
<feature type="compositionally biased region" description="Polar residues" evidence="1">
    <location>
        <begin position="326"/>
        <end position="343"/>
    </location>
</feature>
<dbReference type="Gene3D" id="1.10.510.10">
    <property type="entry name" value="Transferase(Phosphotransferase) domain 1"/>
    <property type="match status" value="1"/>
</dbReference>
<dbReference type="EnsemblMetazoa" id="XM_038215532.1">
    <property type="protein sequence ID" value="XP_038071460.1"/>
    <property type="gene ID" value="LOC119740267"/>
</dbReference>
<feature type="compositionally biased region" description="Basic and acidic residues" evidence="1">
    <location>
        <begin position="944"/>
        <end position="959"/>
    </location>
</feature>
<dbReference type="SMART" id="SM00220">
    <property type="entry name" value="S_TKc"/>
    <property type="match status" value="1"/>
</dbReference>
<feature type="compositionally biased region" description="Basic and acidic residues" evidence="1">
    <location>
        <begin position="827"/>
        <end position="847"/>
    </location>
</feature>
<dbReference type="SUPFAM" id="SSF56112">
    <property type="entry name" value="Protein kinase-like (PK-like)"/>
    <property type="match status" value="1"/>
</dbReference>
<dbReference type="Proteomes" id="UP000887568">
    <property type="component" value="Unplaced"/>
</dbReference>
<feature type="region of interest" description="Disordered" evidence="1">
    <location>
        <begin position="940"/>
        <end position="1042"/>
    </location>
</feature>
<feature type="compositionally biased region" description="Basic residues" evidence="1">
    <location>
        <begin position="306"/>
        <end position="315"/>
    </location>
</feature>
<feature type="compositionally biased region" description="Polar residues" evidence="1">
    <location>
        <begin position="860"/>
        <end position="873"/>
    </location>
</feature>
<evidence type="ECO:0000259" key="2">
    <source>
        <dbReference type="PROSITE" id="PS50011"/>
    </source>
</evidence>
<evidence type="ECO:0000313" key="3">
    <source>
        <dbReference type="EnsemblMetazoa" id="XP_038071460.1"/>
    </source>
</evidence>
<feature type="domain" description="Protein kinase" evidence="2">
    <location>
        <begin position="1058"/>
        <end position="1326"/>
    </location>
</feature>
<feature type="region of interest" description="Disordered" evidence="1">
    <location>
        <begin position="888"/>
        <end position="925"/>
    </location>
</feature>
<feature type="compositionally biased region" description="Basic and acidic residues" evidence="1">
    <location>
        <begin position="182"/>
        <end position="193"/>
    </location>
</feature>
<dbReference type="GeneID" id="119740267"/>
<dbReference type="InterPro" id="IPR000719">
    <property type="entry name" value="Prot_kinase_dom"/>
</dbReference>
<feature type="region of interest" description="Disordered" evidence="1">
    <location>
        <begin position="268"/>
        <end position="426"/>
    </location>
</feature>
<evidence type="ECO:0000313" key="4">
    <source>
        <dbReference type="Proteomes" id="UP000887568"/>
    </source>
</evidence>
<dbReference type="CDD" id="cd00180">
    <property type="entry name" value="PKc"/>
    <property type="match status" value="1"/>
</dbReference>
<dbReference type="PROSITE" id="PS50011">
    <property type="entry name" value="PROTEIN_KINASE_DOM"/>
    <property type="match status" value="1"/>
</dbReference>
<dbReference type="PANTHER" id="PTHR48011:SF4">
    <property type="entry name" value="MITOGEN-ACTIVATED PROTEIN KINASE KINASE KINASE 19"/>
    <property type="match status" value="1"/>
</dbReference>
<feature type="region of interest" description="Disordered" evidence="1">
    <location>
        <begin position="1304"/>
        <end position="1363"/>
    </location>
</feature>
<dbReference type="RefSeq" id="XP_038071460.1">
    <property type="nucleotide sequence ID" value="XM_038215532.1"/>
</dbReference>
<feature type="compositionally biased region" description="Low complexity" evidence="1">
    <location>
        <begin position="1012"/>
        <end position="1026"/>
    </location>
</feature>
<dbReference type="InterPro" id="IPR052751">
    <property type="entry name" value="Plant_MAPKKK"/>
</dbReference>
<feature type="region of interest" description="Disordered" evidence="1">
    <location>
        <begin position="105"/>
        <end position="200"/>
    </location>
</feature>
<dbReference type="OrthoDB" id="10067432at2759"/>
<dbReference type="InterPro" id="IPR011009">
    <property type="entry name" value="Kinase-like_dom_sf"/>
</dbReference>
<proteinExistence type="predicted"/>
<feature type="region of interest" description="Disordered" evidence="1">
    <location>
        <begin position="457"/>
        <end position="499"/>
    </location>
</feature>
<feature type="compositionally biased region" description="Polar residues" evidence="1">
    <location>
        <begin position="273"/>
        <end position="283"/>
    </location>
</feature>
<protein>
    <recommendedName>
        <fullName evidence="2">Protein kinase domain-containing protein</fullName>
    </recommendedName>
</protein>
<sequence>MYNYASAYAAAFSESYKKACDSNPMTAGGGQHYGTCGPYGSATVRGRCPHTARVNGSENPRGGDTRPRSRNAGQLMTGSRWVSPSGYVHCQIDSAKDERNLKPPLQVPQARKACDSDPSAGGSGQRYDNCHPRSATVQGLCPHSARVESGNPRGGDTRPRSRNAGQPMTGSQRVSPSGYVHRQIDSAKDERNLKPPLQGPQARRLFPLRRVPQRNKVRPLNIDGLLLASEARPPCPSDSARSYAMFNASSQISNTTQRSDNLVVAGQSRKLANITSDRTSSSPPEDDIDRPPSVVVGQAFVPTTSRSKRTWKTRLRSLFAPRSRGTKTTVQPFVTPQGQSEGQVSRPRSLKEDHSDPGQVNRPRSLKEDHSDPGQVNQPRSLKEDHSDPGQVNRPRSLKEDHSDPGQVNRPRSLKEDHSDPGHQSHTSALMKNREAKGFGGNALTIKMHHRQYSAAMATRPASYSNQPLPIPGTPQFDWDRLQSSSNPAPGSDNPITSQKQEEVTSLVANYGDGLLPASIPRDASFRNSSVCDLPLFPSQRQGAKMRDKISSDEEVTIPNADPLTSISRGDGKPHEEGRESGDHGGGWESISIPVSPSLSHQSVSFASKISSSSQNLGSETDVEEFIYDDDFESSSASSISNSSWAISSSEADVNVDSFDEKTMADKNRERSTKLPSLRQQRLALKMAPVFAYKSSYLDDFDDWLTVVLSCIEQRDAMRRMQLASNYKKPHTREEAWEIQANAAKAEDIMRQLSQMISLSTDEEDEEWSTESLQSVSPANPVKKDPEIEGDRGTSSTTLQALEDALSPRQVASPKKFESSASITAKKNSETTFEEHKEVEKVGKSDSDQEAATPAECPESSISKLSEMMSTESKPWDVVNKASPCAHLPTISKKSSSNDASRAASRAQKDTLSLAEAASEKGAEYTSSINAKKYIVYAQQEMEETPRKPQETEKSDSDRPSGSPVSLLPKLSDKTPTSASLGEVVNKASFEENYHSPQRKISKNSSLKDVATTDNTSSTANASSKNPQATQSPQEGLPELTAYPSIDPSELEFIMSDNGKEVALGSGSCGGVLLMRHKGDNTLLAVKVLVKNFSFLQHEVAAMHAVVNCPFFPRFVGVIDYCSYAQELVGGVGRNTAYDFRKAQHYDILNALEWLHVCRDVTKGLKALHAAGWLHCDLHCGNAMVCPNPPGSKVAWCGKIIDLGNALQISNPGPVTILDDEQQKKLYELAKQCAPEILESRDTFTEKSDIYSLGNLFVDVASDANIPHGLRLLGEFCMRRSPDARPTLDAISGKLDDFISEMMQAEQQPSNPSPIAPSSSSPSPNLRCHLIAEMVQAEQQPSSPPPIPHSSSSPSPKMRCRLC</sequence>
<feature type="region of interest" description="Disordered" evidence="1">
    <location>
        <begin position="48"/>
        <end position="80"/>
    </location>
</feature>
<accession>A0A914B6M3</accession>
<feature type="region of interest" description="Disordered" evidence="1">
    <location>
        <begin position="541"/>
        <end position="594"/>
    </location>
</feature>
<keyword evidence="4" id="KW-1185">Reference proteome</keyword>